<reference evidence="4" key="1">
    <citation type="submission" date="2011-08" db="EMBL/GenBank/DDBJ databases">
        <authorList>
            <person name="Rombauts S."/>
        </authorList>
    </citation>
    <scope>NUCLEOTIDE SEQUENCE</scope>
    <source>
        <strain evidence="4">London</strain>
    </source>
</reference>
<dbReference type="AlphaFoldDB" id="T1JYS0"/>
<keyword evidence="1" id="KW-1133">Transmembrane helix</keyword>
<feature type="signal peptide" evidence="2">
    <location>
        <begin position="1"/>
        <end position="18"/>
    </location>
</feature>
<protein>
    <submittedName>
        <fullName evidence="3">Uncharacterized protein</fullName>
    </submittedName>
</protein>
<reference evidence="3" key="2">
    <citation type="submission" date="2015-06" db="UniProtKB">
        <authorList>
            <consortium name="EnsemblMetazoa"/>
        </authorList>
    </citation>
    <scope>IDENTIFICATION</scope>
</reference>
<keyword evidence="1" id="KW-0472">Membrane</keyword>
<name>T1JYS0_TETUR</name>
<feature type="chain" id="PRO_5007728954" evidence="2">
    <location>
        <begin position="19"/>
        <end position="204"/>
    </location>
</feature>
<feature type="transmembrane region" description="Helical" evidence="1">
    <location>
        <begin position="74"/>
        <end position="101"/>
    </location>
</feature>
<keyword evidence="4" id="KW-1185">Reference proteome</keyword>
<keyword evidence="2" id="KW-0732">Signal</keyword>
<evidence type="ECO:0000256" key="1">
    <source>
        <dbReference type="SAM" id="Phobius"/>
    </source>
</evidence>
<organism evidence="3 4">
    <name type="scientific">Tetranychus urticae</name>
    <name type="common">Two-spotted spider mite</name>
    <dbReference type="NCBI Taxonomy" id="32264"/>
    <lineage>
        <taxon>Eukaryota</taxon>
        <taxon>Metazoa</taxon>
        <taxon>Ecdysozoa</taxon>
        <taxon>Arthropoda</taxon>
        <taxon>Chelicerata</taxon>
        <taxon>Arachnida</taxon>
        <taxon>Acari</taxon>
        <taxon>Acariformes</taxon>
        <taxon>Trombidiformes</taxon>
        <taxon>Prostigmata</taxon>
        <taxon>Eleutherengona</taxon>
        <taxon>Raphignathae</taxon>
        <taxon>Tetranychoidea</taxon>
        <taxon>Tetranychidae</taxon>
        <taxon>Tetranychus</taxon>
    </lineage>
</organism>
<keyword evidence="1" id="KW-0812">Transmembrane</keyword>
<dbReference type="EnsemblMetazoa" id="tetur03g01350.1">
    <property type="protein sequence ID" value="tetur03g01350.1"/>
    <property type="gene ID" value="tetur03g01350"/>
</dbReference>
<dbReference type="EMBL" id="CAEY01001108">
    <property type="status" value="NOT_ANNOTATED_CDS"/>
    <property type="molecule type" value="Genomic_DNA"/>
</dbReference>
<sequence>MSALCMLVFTIVVQLGLSQLTTASVVKPAAANLTAYNTPYAYYDYERDPRQWMGTPYTGPYGASVAPLTGGLEAIAIGLLIALGIGIIGFPLVLLLFSLFLGNTGSGLSFVPPASQTTVTGRKRRDVLGNMFPQVPPQFQDKLIKMFTQFTDAPDKMNLRTCNQLLHSVLLNKDNYIKFMLRKFRPDYFVCLLRLKQQKHVFTF</sequence>
<accession>T1JYS0</accession>
<dbReference type="Proteomes" id="UP000015104">
    <property type="component" value="Unassembled WGS sequence"/>
</dbReference>
<evidence type="ECO:0000313" key="3">
    <source>
        <dbReference type="EnsemblMetazoa" id="tetur03g01350.1"/>
    </source>
</evidence>
<dbReference type="HOGENOM" id="CLU_116909_0_0_1"/>
<evidence type="ECO:0000256" key="2">
    <source>
        <dbReference type="SAM" id="SignalP"/>
    </source>
</evidence>
<evidence type="ECO:0000313" key="4">
    <source>
        <dbReference type="Proteomes" id="UP000015104"/>
    </source>
</evidence>
<proteinExistence type="predicted"/>